<evidence type="ECO:0000313" key="2">
    <source>
        <dbReference type="EMBL" id="KKM63690.1"/>
    </source>
</evidence>
<protein>
    <submittedName>
        <fullName evidence="2">Uncharacterized protein</fullName>
    </submittedName>
</protein>
<organism evidence="2">
    <name type="scientific">marine sediment metagenome</name>
    <dbReference type="NCBI Taxonomy" id="412755"/>
    <lineage>
        <taxon>unclassified sequences</taxon>
        <taxon>metagenomes</taxon>
        <taxon>ecological metagenomes</taxon>
    </lineage>
</organism>
<dbReference type="AlphaFoldDB" id="A0A0F9LHC0"/>
<dbReference type="EMBL" id="LAZR01011054">
    <property type="protein sequence ID" value="KKM63690.1"/>
    <property type="molecule type" value="Genomic_DNA"/>
</dbReference>
<gene>
    <name evidence="2" type="ORF">LCGC14_1508960</name>
</gene>
<proteinExistence type="predicted"/>
<keyword evidence="1" id="KW-0472">Membrane</keyword>
<sequence length="87" mass="10059">MNGNSNNSTVKWVAIIVTLLALIFGSAYGAVQIKLMRHDEIIMEIREDQAEMKSDIKYIRITIDRATGRQYPWLLTIQHSVLRMFYG</sequence>
<keyword evidence="1" id="KW-0812">Transmembrane</keyword>
<name>A0A0F9LHC0_9ZZZZ</name>
<feature type="transmembrane region" description="Helical" evidence="1">
    <location>
        <begin position="12"/>
        <end position="31"/>
    </location>
</feature>
<reference evidence="2" key="1">
    <citation type="journal article" date="2015" name="Nature">
        <title>Complex archaea that bridge the gap between prokaryotes and eukaryotes.</title>
        <authorList>
            <person name="Spang A."/>
            <person name="Saw J.H."/>
            <person name="Jorgensen S.L."/>
            <person name="Zaremba-Niedzwiedzka K."/>
            <person name="Martijn J."/>
            <person name="Lind A.E."/>
            <person name="van Eijk R."/>
            <person name="Schleper C."/>
            <person name="Guy L."/>
            <person name="Ettema T.J."/>
        </authorList>
    </citation>
    <scope>NUCLEOTIDE SEQUENCE</scope>
</reference>
<comment type="caution">
    <text evidence="2">The sequence shown here is derived from an EMBL/GenBank/DDBJ whole genome shotgun (WGS) entry which is preliminary data.</text>
</comment>
<evidence type="ECO:0000256" key="1">
    <source>
        <dbReference type="SAM" id="Phobius"/>
    </source>
</evidence>
<accession>A0A0F9LHC0</accession>
<keyword evidence="1" id="KW-1133">Transmembrane helix</keyword>